<evidence type="ECO:0000313" key="9">
    <source>
        <dbReference type="Proteomes" id="UP000199502"/>
    </source>
</evidence>
<feature type="region of interest" description="Disordered" evidence="5">
    <location>
        <begin position="497"/>
        <end position="531"/>
    </location>
</feature>
<dbReference type="CDD" id="cd18791">
    <property type="entry name" value="SF2_C_RHA"/>
    <property type="match status" value="1"/>
</dbReference>
<dbReference type="AlphaFoldDB" id="A0A1G5ISP9"/>
<dbReference type="GO" id="GO:0005524">
    <property type="term" value="F:ATP binding"/>
    <property type="evidence" value="ECO:0007669"/>
    <property type="project" value="UniProtKB-KW"/>
</dbReference>
<dbReference type="Pfam" id="PF00270">
    <property type="entry name" value="DEAD"/>
    <property type="match status" value="1"/>
</dbReference>
<dbReference type="SMART" id="SM00847">
    <property type="entry name" value="HA2"/>
    <property type="match status" value="1"/>
</dbReference>
<reference evidence="8 9" key="1">
    <citation type="submission" date="2016-10" db="EMBL/GenBank/DDBJ databases">
        <authorList>
            <person name="de Groot N.N."/>
        </authorList>
    </citation>
    <scope>NUCLEOTIDE SEQUENCE [LARGE SCALE GENOMIC DNA]</scope>
    <source>
        <strain evidence="8 9">CGMCC 1.8925</strain>
    </source>
</reference>
<keyword evidence="4" id="KW-0067">ATP-binding</keyword>
<evidence type="ECO:0000256" key="5">
    <source>
        <dbReference type="SAM" id="MobiDB-lite"/>
    </source>
</evidence>
<dbReference type="InterPro" id="IPR011545">
    <property type="entry name" value="DEAD/DEAH_box_helicase_dom"/>
</dbReference>
<dbReference type="PROSITE" id="PS51192">
    <property type="entry name" value="HELICASE_ATP_BIND_1"/>
    <property type="match status" value="1"/>
</dbReference>
<protein>
    <submittedName>
        <fullName evidence="8">ATP-dependent helicase HrpB</fullName>
    </submittedName>
</protein>
<dbReference type="InterPro" id="IPR014001">
    <property type="entry name" value="Helicase_ATP-bd"/>
</dbReference>
<dbReference type="PIRSF" id="PIRSF005496">
    <property type="entry name" value="ATP_hel_hrpB"/>
    <property type="match status" value="1"/>
</dbReference>
<sequence length="842" mass="89574">MSEPLPIDAVLPELRAALARAGRAVLVAPPGAGKTTRVPLALLDQVAGRIVMLEPRRLAARAAAERLASTLGEPVGRSIGYRMRGESVPGRRIEVVTEGILTRMIQSDPALEGVGCVIFDEFHERSLNADLGLALVWEAKGALRDDLSVLVMSATLEAGPVAALLDDAPVVVSEGRAFPVETRWLDRPLPAGLRLEAEAARLIRQAEAETQAEGGTILAFLPGEGEIRRVSGMLSGSGCEVLPLYGALPPAAQRAALAAPTTGPGAQRRIVLATAIAETSLTIPDVRVVVDAGRARRARFDPGSGMSRLVTERVSRAEAEQRRGRAGRVAPGICYRMWARAEEGGFPAFAPPEIMVADLAGLALELANWGAEPADLAFLTPPPEGALAEARALLRDLSALDGAGRITAHGRALAALPLHPRLAHMLALAGPEAADLAALLAGRDPLRGAGADLAPRLAVIRDPRAQVAGELNRGALEEIRAEARRLRRLVASRAASVRSAGGDAVPPGPPRPGGNAVPPAPPGGYLGNEEGMTAGEMASLAYPDRIGLRRKGDEPRYVLSGGKGAVLPAEEALARARMIVALDLDGDGREARVRLAAALDEAGIRALHGARIEQTRFVRWSRREGRVEARVQERLGALVLSDRPWDGAGPEEIARAALEGLRAEGLRWTPAAARLRARIALLPELGPVDDAALLAEDDWLLPWLGKVRTVSDLRALDLAEPLKARIGWEGQQRLDREAPAHFVTPLGRRVPIDYDGEAPGIELRLQELFGVTRHPVVAGRPLRLSLLSPGGKPVQVTMDLPGFWASSYADVRKDMRGRYPRHPWPEDPTAADPTVRAKPRGT</sequence>
<feature type="domain" description="Helicase C-terminal" evidence="7">
    <location>
        <begin position="202"/>
        <end position="370"/>
    </location>
</feature>
<keyword evidence="1" id="KW-0547">Nucleotide-binding</keyword>
<dbReference type="GO" id="GO:0004386">
    <property type="term" value="F:helicase activity"/>
    <property type="evidence" value="ECO:0007669"/>
    <property type="project" value="UniProtKB-KW"/>
</dbReference>
<dbReference type="NCBIfam" id="TIGR01970">
    <property type="entry name" value="DEAH_box_HrpB"/>
    <property type="match status" value="1"/>
</dbReference>
<feature type="compositionally biased region" description="Pro residues" evidence="5">
    <location>
        <begin position="506"/>
        <end position="522"/>
    </location>
</feature>
<gene>
    <name evidence="8" type="ORF">SAMN05660710_02808</name>
</gene>
<dbReference type="RefSeq" id="WP_090745861.1">
    <property type="nucleotide sequence ID" value="NZ_FMVT01000009.1"/>
</dbReference>
<dbReference type="Pfam" id="PF08482">
    <property type="entry name" value="HrpB_C"/>
    <property type="match status" value="1"/>
</dbReference>
<dbReference type="InterPro" id="IPR027417">
    <property type="entry name" value="P-loop_NTPase"/>
</dbReference>
<keyword evidence="2" id="KW-0378">Hydrolase</keyword>
<dbReference type="FunFam" id="3.40.50.300:FF:002125">
    <property type="entry name" value="ATP-dependent helicase HrpB"/>
    <property type="match status" value="1"/>
</dbReference>
<dbReference type="GO" id="GO:0003676">
    <property type="term" value="F:nucleic acid binding"/>
    <property type="evidence" value="ECO:0007669"/>
    <property type="project" value="InterPro"/>
</dbReference>
<evidence type="ECO:0000313" key="8">
    <source>
        <dbReference type="EMBL" id="SCY79145.1"/>
    </source>
</evidence>
<organism evidence="8 9">
    <name type="scientific">Paracoccus tibetensis</name>
    <dbReference type="NCBI Taxonomy" id="336292"/>
    <lineage>
        <taxon>Bacteria</taxon>
        <taxon>Pseudomonadati</taxon>
        <taxon>Pseudomonadota</taxon>
        <taxon>Alphaproteobacteria</taxon>
        <taxon>Rhodobacterales</taxon>
        <taxon>Paracoccaceae</taxon>
        <taxon>Paracoccus</taxon>
    </lineage>
</organism>
<keyword evidence="9" id="KW-1185">Reference proteome</keyword>
<evidence type="ECO:0000256" key="4">
    <source>
        <dbReference type="ARBA" id="ARBA00022840"/>
    </source>
</evidence>
<dbReference type="STRING" id="336292.SAMN05660710_02808"/>
<dbReference type="SMART" id="SM00490">
    <property type="entry name" value="HELICc"/>
    <property type="match status" value="1"/>
</dbReference>
<evidence type="ECO:0000259" key="7">
    <source>
        <dbReference type="PROSITE" id="PS51194"/>
    </source>
</evidence>
<evidence type="ECO:0000256" key="1">
    <source>
        <dbReference type="ARBA" id="ARBA00022741"/>
    </source>
</evidence>
<evidence type="ECO:0000259" key="6">
    <source>
        <dbReference type="PROSITE" id="PS51192"/>
    </source>
</evidence>
<dbReference type="Proteomes" id="UP000199502">
    <property type="component" value="Unassembled WGS sequence"/>
</dbReference>
<dbReference type="CDD" id="cd17990">
    <property type="entry name" value="DEXHc_HrpB"/>
    <property type="match status" value="1"/>
</dbReference>
<dbReference type="GO" id="GO:0016787">
    <property type="term" value="F:hydrolase activity"/>
    <property type="evidence" value="ECO:0007669"/>
    <property type="project" value="UniProtKB-KW"/>
</dbReference>
<dbReference type="PANTHER" id="PTHR43519">
    <property type="entry name" value="ATP-DEPENDENT RNA HELICASE HRPB"/>
    <property type="match status" value="1"/>
</dbReference>
<evidence type="ECO:0000256" key="2">
    <source>
        <dbReference type="ARBA" id="ARBA00022801"/>
    </source>
</evidence>
<dbReference type="InterPro" id="IPR001650">
    <property type="entry name" value="Helicase_C-like"/>
</dbReference>
<dbReference type="Gene3D" id="1.20.120.1080">
    <property type="match status" value="1"/>
</dbReference>
<dbReference type="SMART" id="SM00487">
    <property type="entry name" value="DEXDc"/>
    <property type="match status" value="1"/>
</dbReference>
<dbReference type="InterPro" id="IPR010225">
    <property type="entry name" value="HrpB"/>
</dbReference>
<feature type="domain" description="Helicase ATP-binding" evidence="6">
    <location>
        <begin position="15"/>
        <end position="174"/>
    </location>
</feature>
<dbReference type="PANTHER" id="PTHR43519:SF1">
    <property type="entry name" value="ATP-DEPENDENT RNA HELICASE HRPB"/>
    <property type="match status" value="1"/>
</dbReference>
<dbReference type="EMBL" id="FMVT01000009">
    <property type="protein sequence ID" value="SCY79145.1"/>
    <property type="molecule type" value="Genomic_DNA"/>
</dbReference>
<dbReference type="SUPFAM" id="SSF52540">
    <property type="entry name" value="P-loop containing nucleoside triphosphate hydrolases"/>
    <property type="match status" value="1"/>
</dbReference>
<dbReference type="InterPro" id="IPR049614">
    <property type="entry name" value="HrpB_DEXH"/>
</dbReference>
<dbReference type="InterPro" id="IPR007502">
    <property type="entry name" value="Helicase-assoc_dom"/>
</dbReference>
<name>A0A1G5ISP9_9RHOB</name>
<dbReference type="OrthoDB" id="9805617at2"/>
<keyword evidence="3 8" id="KW-0347">Helicase</keyword>
<evidence type="ECO:0000256" key="3">
    <source>
        <dbReference type="ARBA" id="ARBA00022806"/>
    </source>
</evidence>
<proteinExistence type="predicted"/>
<dbReference type="Gene3D" id="3.40.50.300">
    <property type="entry name" value="P-loop containing nucleotide triphosphate hydrolases"/>
    <property type="match status" value="2"/>
</dbReference>
<accession>A0A1G5ISP9</accession>
<dbReference type="PROSITE" id="PS51194">
    <property type="entry name" value="HELICASE_CTER"/>
    <property type="match status" value="1"/>
</dbReference>
<dbReference type="Pfam" id="PF00271">
    <property type="entry name" value="Helicase_C"/>
    <property type="match status" value="1"/>
</dbReference>
<dbReference type="InterPro" id="IPR013689">
    <property type="entry name" value="RNA_helicase_ATP-dep_HrpB_C"/>
</dbReference>
<feature type="region of interest" description="Disordered" evidence="5">
    <location>
        <begin position="818"/>
        <end position="842"/>
    </location>
</feature>